<keyword evidence="1" id="KW-1133">Transmembrane helix</keyword>
<keyword evidence="1" id="KW-0472">Membrane</keyword>
<reference evidence="2" key="1">
    <citation type="submission" date="2018-05" db="EMBL/GenBank/DDBJ databases">
        <authorList>
            <person name="Lanie J.A."/>
            <person name="Ng W.-L."/>
            <person name="Kazmierczak K.M."/>
            <person name="Andrzejewski T.M."/>
            <person name="Davidsen T.M."/>
            <person name="Wayne K.J."/>
            <person name="Tettelin H."/>
            <person name="Glass J.I."/>
            <person name="Rusch D."/>
            <person name="Podicherti R."/>
            <person name="Tsui H.-C.T."/>
            <person name="Winkler M.E."/>
        </authorList>
    </citation>
    <scope>NUCLEOTIDE SEQUENCE</scope>
</reference>
<proteinExistence type="predicted"/>
<evidence type="ECO:0000313" key="2">
    <source>
        <dbReference type="EMBL" id="SVE29514.1"/>
    </source>
</evidence>
<gene>
    <name evidence="2" type="ORF">METZ01_LOCUS482368</name>
</gene>
<feature type="non-terminal residue" evidence="2">
    <location>
        <position position="50"/>
    </location>
</feature>
<protein>
    <recommendedName>
        <fullName evidence="3">TRAP C4-dicarboxylate transport system permease DctM subunit domain-containing protein</fullName>
    </recommendedName>
</protein>
<evidence type="ECO:0008006" key="3">
    <source>
        <dbReference type="Google" id="ProtNLM"/>
    </source>
</evidence>
<organism evidence="2">
    <name type="scientific">marine metagenome</name>
    <dbReference type="NCBI Taxonomy" id="408172"/>
    <lineage>
        <taxon>unclassified sequences</taxon>
        <taxon>metagenomes</taxon>
        <taxon>ecological metagenomes</taxon>
    </lineage>
</organism>
<dbReference type="EMBL" id="UINC01207436">
    <property type="protein sequence ID" value="SVE29514.1"/>
    <property type="molecule type" value="Genomic_DNA"/>
</dbReference>
<sequence>MLPHQVGILGIAMMLLLLVFRIPVAIAMLIVGFLGIGILNSWSAAMSVLG</sequence>
<evidence type="ECO:0000256" key="1">
    <source>
        <dbReference type="SAM" id="Phobius"/>
    </source>
</evidence>
<name>A0A383CBK3_9ZZZZ</name>
<dbReference type="AlphaFoldDB" id="A0A383CBK3"/>
<accession>A0A383CBK3</accession>
<feature type="transmembrane region" description="Helical" evidence="1">
    <location>
        <begin position="6"/>
        <end position="39"/>
    </location>
</feature>
<keyword evidence="1" id="KW-0812">Transmembrane</keyword>